<dbReference type="Proteomes" id="UP000277855">
    <property type="component" value="Segment"/>
</dbReference>
<evidence type="ECO:0000313" key="6">
    <source>
        <dbReference type="Proteomes" id="UP000277855"/>
    </source>
</evidence>
<sequence length="127" mass="14564">MMIPIKLVHPENFLKVKETLTRMGIANQRDKVLYQSCHILKKQSSQTGADQMYIVHFKDMMRLDGKVVNISDEDVQRTVSIAKTLEAWGLIEVEYVPPEIEVTNNFRVIKAAQKAEWTLKSKYVVGA</sequence>
<keyword evidence="4" id="KW-0810">Translation regulation</keyword>
<keyword evidence="6" id="KW-1185">Reference proteome</keyword>
<evidence type="ECO:0000256" key="1">
    <source>
        <dbReference type="ARBA" id="ARBA00003563"/>
    </source>
</evidence>
<evidence type="ECO:0000256" key="4">
    <source>
        <dbReference type="ARBA" id="ARBA00022845"/>
    </source>
</evidence>
<dbReference type="Gene3D" id="3.30.70.650">
    <property type="entry name" value="Translation repressor RegA"/>
    <property type="match status" value="1"/>
</dbReference>
<comment type="function">
    <text evidence="1">Controls the translation of a number of proteins (such as regA itself, rIIB and at least 35 others) by binding to their mRNA.</text>
</comment>
<proteinExistence type="predicted"/>
<dbReference type="InterPro" id="IPR036516">
    <property type="entry name" value="Transl_repress_RegA_sf"/>
</dbReference>
<organism evidence="5 6">
    <name type="scientific">Acinetobacter phage KARL-1</name>
    <dbReference type="NCBI Taxonomy" id="2301662"/>
    <lineage>
        <taxon>Viruses</taxon>
        <taxon>Duplodnaviria</taxon>
        <taxon>Heunggongvirae</taxon>
        <taxon>Uroviricota</taxon>
        <taxon>Caudoviricetes</taxon>
        <taxon>Pantevenvirales</taxon>
        <taxon>Straboviridae</taxon>
        <taxon>Twarogvirinae</taxon>
        <taxon>Lazarusvirus</taxon>
        <taxon>Lazarusvirus karl</taxon>
    </lineage>
</organism>
<reference evidence="5 6" key="1">
    <citation type="journal article" date="2018" name="Sci. Rep.">
        <title>Enhanced antibacterial effect of the novel T4-like bacteriophage KARL-1 in combination with antibiotics against multi-drug resistant Acinetobacter baumannii.</title>
        <authorList>
            <person name="Jansen M."/>
            <person name="Wahida A."/>
            <person name="Latz S."/>
            <person name="Kruttgen A."/>
            <person name="Hafner H."/>
            <person name="Buhl E.M."/>
            <person name="Ritter K."/>
            <person name="Horz H.P."/>
        </authorList>
    </citation>
    <scope>NUCLEOTIDE SEQUENCE [LARGE SCALE GENOMIC DNA]</scope>
</reference>
<keyword evidence="3" id="KW-0678">Repressor</keyword>
<dbReference type="EMBL" id="MH713599">
    <property type="protein sequence ID" value="AXY82805.1"/>
    <property type="molecule type" value="Genomic_DNA"/>
</dbReference>
<dbReference type="Pfam" id="PF01818">
    <property type="entry name" value="Translat_reg"/>
    <property type="match status" value="1"/>
</dbReference>
<evidence type="ECO:0000313" key="5">
    <source>
        <dbReference type="EMBL" id="AXY82805.1"/>
    </source>
</evidence>
<dbReference type="InterPro" id="IPR002702">
    <property type="entry name" value="Transl_repress_RegA"/>
</dbReference>
<evidence type="ECO:0000256" key="3">
    <source>
        <dbReference type="ARBA" id="ARBA00022491"/>
    </source>
</evidence>
<dbReference type="SUPFAM" id="SSF55064">
    <property type="entry name" value="Translational regulator protein regA"/>
    <property type="match status" value="1"/>
</dbReference>
<accession>A0A385IIT7</accession>
<evidence type="ECO:0000256" key="2">
    <source>
        <dbReference type="ARBA" id="ARBA00017936"/>
    </source>
</evidence>
<protein>
    <recommendedName>
        <fullName evidence="2">Translation repressor protein</fullName>
    </recommendedName>
</protein>
<dbReference type="GO" id="GO:0003723">
    <property type="term" value="F:RNA binding"/>
    <property type="evidence" value="ECO:0007669"/>
    <property type="project" value="InterPro"/>
</dbReference>
<gene>
    <name evidence="5" type="ORF">KARL1_186</name>
</gene>
<name>A0A385IIT7_9CAUD</name>